<sequence>MMIPQVQDDIKQDFTIETLPSRTFRMNHNNLTIIGTIDEIQAVEQAVFLILNTERYEWLIHSWDYGVELHNLIGKDVEYCIPEIERRVREALLQDDRITAVQNFEFTVNKKKVLTTFTVVSIFGEINAELGVEI</sequence>
<organism evidence="1 2">
    <name type="scientific">Faecalibacterium tardum</name>
    <dbReference type="NCBI Taxonomy" id="3133156"/>
    <lineage>
        <taxon>Bacteria</taxon>
        <taxon>Bacillati</taxon>
        <taxon>Bacillota</taxon>
        <taxon>Clostridia</taxon>
        <taxon>Eubacteriales</taxon>
        <taxon>Oscillospiraceae</taxon>
        <taxon>Faecalibacterium</taxon>
    </lineage>
</organism>
<dbReference type="EMBL" id="JBBMEO010000012">
    <property type="protein sequence ID" value="MEQ2362248.1"/>
    <property type="molecule type" value="Genomic_DNA"/>
</dbReference>
<comment type="caution">
    <text evidence="1">The sequence shown here is derived from an EMBL/GenBank/DDBJ whole genome shotgun (WGS) entry which is preliminary data.</text>
</comment>
<accession>A0ABV1AX87</accession>
<reference evidence="1 2" key="1">
    <citation type="submission" date="2024-03" db="EMBL/GenBank/DDBJ databases">
        <title>Human intestinal bacterial collection.</title>
        <authorList>
            <person name="Pauvert C."/>
            <person name="Hitch T.C.A."/>
            <person name="Clavel T."/>
        </authorList>
    </citation>
    <scope>NUCLEOTIDE SEQUENCE [LARGE SCALE GENOMIC DNA]</scope>
    <source>
        <strain evidence="1 2">CLA-AA-H175</strain>
    </source>
</reference>
<keyword evidence="2" id="KW-1185">Reference proteome</keyword>
<dbReference type="Gene3D" id="3.10.450.40">
    <property type="match status" value="1"/>
</dbReference>
<evidence type="ECO:0000313" key="2">
    <source>
        <dbReference type="Proteomes" id="UP001457197"/>
    </source>
</evidence>
<evidence type="ECO:0000313" key="1">
    <source>
        <dbReference type="EMBL" id="MEQ2362248.1"/>
    </source>
</evidence>
<dbReference type="SUPFAM" id="SSF160719">
    <property type="entry name" value="gpW/gp25-like"/>
    <property type="match status" value="1"/>
</dbReference>
<dbReference type="Pfam" id="PF10934">
    <property type="entry name" value="Sheath_initiator"/>
    <property type="match status" value="1"/>
</dbReference>
<dbReference type="Proteomes" id="UP001457197">
    <property type="component" value="Unassembled WGS sequence"/>
</dbReference>
<name>A0ABV1AX87_9FIRM</name>
<dbReference type="InterPro" id="IPR020288">
    <property type="entry name" value="Sheath_initiator"/>
</dbReference>
<proteinExistence type="predicted"/>
<gene>
    <name evidence="1" type="ORF">WMO44_08835</name>
</gene>
<dbReference type="RefSeq" id="WP_349136473.1">
    <property type="nucleotide sequence ID" value="NZ_JBBMEO010000012.1"/>
</dbReference>
<protein>
    <submittedName>
        <fullName evidence="1">DUF2634 domain-containing protein</fullName>
    </submittedName>
</protein>